<name>W4HMJ2_9RHOB</name>
<organism evidence="3 4">
    <name type="scientific">Roseivivax marinus</name>
    <dbReference type="NCBI Taxonomy" id="1379903"/>
    <lineage>
        <taxon>Bacteria</taxon>
        <taxon>Pseudomonadati</taxon>
        <taxon>Pseudomonadota</taxon>
        <taxon>Alphaproteobacteria</taxon>
        <taxon>Rhodobacterales</taxon>
        <taxon>Roseobacteraceae</taxon>
        <taxon>Roseivivax</taxon>
    </lineage>
</organism>
<keyword evidence="1" id="KW-0732">Signal</keyword>
<dbReference type="InterPro" id="IPR011105">
    <property type="entry name" value="Cell_wall_hydrolase_SleB"/>
</dbReference>
<keyword evidence="4" id="KW-1185">Reference proteome</keyword>
<comment type="caution">
    <text evidence="3">The sequence shown here is derived from an EMBL/GenBank/DDBJ whole genome shotgun (WGS) entry which is preliminary data.</text>
</comment>
<protein>
    <recommendedName>
        <fullName evidence="2">Cell wall hydrolase SleB domain-containing protein</fullName>
    </recommendedName>
</protein>
<feature type="chain" id="PRO_5004842262" description="Cell wall hydrolase SleB domain-containing protein" evidence="1">
    <location>
        <begin position="21"/>
        <end position="205"/>
    </location>
</feature>
<dbReference type="PATRIC" id="fig|1317118.6.peg.1864"/>
<dbReference type="Proteomes" id="UP000019063">
    <property type="component" value="Unassembled WGS sequence"/>
</dbReference>
<evidence type="ECO:0000256" key="1">
    <source>
        <dbReference type="SAM" id="SignalP"/>
    </source>
</evidence>
<dbReference type="InterPro" id="IPR042047">
    <property type="entry name" value="SleB_dom1"/>
</dbReference>
<feature type="domain" description="Cell wall hydrolase SleB" evidence="2">
    <location>
        <begin position="93"/>
        <end position="196"/>
    </location>
</feature>
<dbReference type="GO" id="GO:0016787">
    <property type="term" value="F:hydrolase activity"/>
    <property type="evidence" value="ECO:0007669"/>
    <property type="project" value="InterPro"/>
</dbReference>
<dbReference type="STRING" id="1379903.ATO8_08991"/>
<dbReference type="AlphaFoldDB" id="W4HMJ2"/>
<evidence type="ECO:0000313" key="4">
    <source>
        <dbReference type="Proteomes" id="UP000019063"/>
    </source>
</evidence>
<dbReference type="eggNOG" id="COG3773">
    <property type="taxonomic scope" value="Bacteria"/>
</dbReference>
<dbReference type="EMBL" id="AQQW01000004">
    <property type="protein sequence ID" value="ETW13336.1"/>
    <property type="molecule type" value="Genomic_DNA"/>
</dbReference>
<evidence type="ECO:0000313" key="3">
    <source>
        <dbReference type="EMBL" id="ETW13336.1"/>
    </source>
</evidence>
<feature type="signal peptide" evidence="1">
    <location>
        <begin position="1"/>
        <end position="20"/>
    </location>
</feature>
<dbReference type="Pfam" id="PF07486">
    <property type="entry name" value="Hydrolase_2"/>
    <property type="match status" value="1"/>
</dbReference>
<reference evidence="3 4" key="1">
    <citation type="journal article" date="2014" name="Antonie Van Leeuwenhoek">
        <title>Roseivivax atlanticus sp. nov., isolated from surface seawater of the Atlantic Ocean.</title>
        <authorList>
            <person name="Li G."/>
            <person name="Lai Q."/>
            <person name="Liu X."/>
            <person name="Sun F."/>
            <person name="Shao Z."/>
        </authorList>
    </citation>
    <scope>NUCLEOTIDE SEQUENCE [LARGE SCALE GENOMIC DNA]</scope>
    <source>
        <strain evidence="3 4">22II-s10s</strain>
    </source>
</reference>
<accession>W4HMJ2</accession>
<sequence>MFRVLFMAFAAVFLAAQVQADTSDDSMESLIRQESRALNAASSAHLQRLVTPASASSVKSMRYDANWLATQPVESGGRDWTCLTEALYFEARGESIKGQVAVAEVILNRVDSPRYPDSVCGVVNQGCQFSYTCDGHSEAMHESGAEAQVGKIAAVMLEGAPRELTDGATHYHTVAVNPRWASAFPMTAQIGVHRFYRQPLQISMN</sequence>
<evidence type="ECO:0000259" key="2">
    <source>
        <dbReference type="Pfam" id="PF07486"/>
    </source>
</evidence>
<gene>
    <name evidence="3" type="ORF">ATO8_08991</name>
</gene>
<proteinExistence type="predicted"/>
<dbReference type="Gene3D" id="1.10.10.2520">
    <property type="entry name" value="Cell wall hydrolase SleB, domain 1"/>
    <property type="match status" value="1"/>
</dbReference>